<dbReference type="Pfam" id="PF10066">
    <property type="entry name" value="DUF2304"/>
    <property type="match status" value="1"/>
</dbReference>
<reference evidence="2 3" key="1">
    <citation type="submission" date="2018-12" db="EMBL/GenBank/DDBJ databases">
        <title>Bacillus yapensis draft genome sequence.</title>
        <authorList>
            <person name="Yu L."/>
            <person name="Xu X."/>
            <person name="Tang X."/>
        </authorList>
    </citation>
    <scope>NUCLEOTIDE SEQUENCE [LARGE SCALE GENOMIC DNA]</scope>
    <source>
        <strain evidence="2 3">XXST-01</strain>
    </source>
</reference>
<keyword evidence="1" id="KW-0472">Membrane</keyword>
<keyword evidence="3" id="KW-1185">Reference proteome</keyword>
<comment type="caution">
    <text evidence="2">The sequence shown here is derived from an EMBL/GenBank/DDBJ whole genome shotgun (WGS) entry which is preliminary data.</text>
</comment>
<dbReference type="OrthoDB" id="2648458at2"/>
<accession>A0A3S0LIQ7</accession>
<dbReference type="Proteomes" id="UP000271374">
    <property type="component" value="Unassembled WGS sequence"/>
</dbReference>
<name>A0A3S0LIQ7_9BACI</name>
<dbReference type="RefSeq" id="WP_126405740.1">
    <property type="nucleotide sequence ID" value="NZ_RXNT01000001.1"/>
</dbReference>
<evidence type="ECO:0000313" key="3">
    <source>
        <dbReference type="Proteomes" id="UP000271374"/>
    </source>
</evidence>
<feature type="transmembrane region" description="Helical" evidence="1">
    <location>
        <begin position="70"/>
        <end position="90"/>
    </location>
</feature>
<sequence length="121" mass="13802">MITAKLQIILFIASILTFLSIINMIRKYNLELKYSLLWLFFCIVNVFLASFSQFSIGIAEILSIKEPVNAIFLLSFVFLFFIIFSLTLTISKLSGKLSQLVQEIAIIKKELETDRGNKASK</sequence>
<keyword evidence="1" id="KW-0812">Transmembrane</keyword>
<evidence type="ECO:0000256" key="1">
    <source>
        <dbReference type="SAM" id="Phobius"/>
    </source>
</evidence>
<dbReference type="InterPro" id="IPR019277">
    <property type="entry name" value="DUF2304"/>
</dbReference>
<protein>
    <submittedName>
        <fullName evidence="2">DUF2304 domain-containing protein</fullName>
    </submittedName>
</protein>
<feature type="transmembrane region" description="Helical" evidence="1">
    <location>
        <begin position="37"/>
        <end position="58"/>
    </location>
</feature>
<feature type="transmembrane region" description="Helical" evidence="1">
    <location>
        <begin position="6"/>
        <end position="25"/>
    </location>
</feature>
<proteinExistence type="predicted"/>
<organism evidence="2 3">
    <name type="scientific">Bacillus yapensis</name>
    <dbReference type="NCBI Taxonomy" id="2492960"/>
    <lineage>
        <taxon>Bacteria</taxon>
        <taxon>Bacillati</taxon>
        <taxon>Bacillota</taxon>
        <taxon>Bacilli</taxon>
        <taxon>Bacillales</taxon>
        <taxon>Bacillaceae</taxon>
        <taxon>Bacillus</taxon>
    </lineage>
</organism>
<evidence type="ECO:0000313" key="2">
    <source>
        <dbReference type="EMBL" id="RTR36416.1"/>
    </source>
</evidence>
<gene>
    <name evidence="2" type="ORF">EKG37_02345</name>
</gene>
<dbReference type="AlphaFoldDB" id="A0A3S0LIQ7"/>
<keyword evidence="1" id="KW-1133">Transmembrane helix</keyword>
<dbReference type="EMBL" id="RXNT01000001">
    <property type="protein sequence ID" value="RTR36416.1"/>
    <property type="molecule type" value="Genomic_DNA"/>
</dbReference>